<keyword evidence="6" id="KW-0732">Signal</keyword>
<keyword evidence="5" id="KW-0175">Coiled coil</keyword>
<dbReference type="EMBL" id="JAFBCL010000001">
    <property type="protein sequence ID" value="MBM7810097.1"/>
    <property type="molecule type" value="Genomic_DNA"/>
</dbReference>
<evidence type="ECO:0000313" key="8">
    <source>
        <dbReference type="EMBL" id="MBM7810097.1"/>
    </source>
</evidence>
<dbReference type="PANTHER" id="PTHR47359:SF3">
    <property type="entry name" value="NLP_P60 DOMAIN-CONTAINING PROTEIN-RELATED"/>
    <property type="match status" value="1"/>
</dbReference>
<comment type="similarity">
    <text evidence="1">Belongs to the peptidase C40 family.</text>
</comment>
<evidence type="ECO:0000256" key="2">
    <source>
        <dbReference type="ARBA" id="ARBA00022670"/>
    </source>
</evidence>
<dbReference type="SUPFAM" id="SSF54001">
    <property type="entry name" value="Cysteine proteinases"/>
    <property type="match status" value="1"/>
</dbReference>
<feature type="chain" id="PRO_5039468097" evidence="6">
    <location>
        <begin position="33"/>
        <end position="332"/>
    </location>
</feature>
<accession>A0A8T8I0W8</accession>
<dbReference type="AlphaFoldDB" id="A0A8T8I0W8"/>
<reference evidence="8 11" key="1">
    <citation type="submission" date="2021-01" db="EMBL/GenBank/DDBJ databases">
        <title>Sequencing the genomes of 1000 actinobacteria strains.</title>
        <authorList>
            <person name="Klenk H.-P."/>
        </authorList>
    </citation>
    <scope>NUCLEOTIDE SEQUENCE [LARGE SCALE GENOMIC DNA]</scope>
    <source>
        <strain evidence="8 11">DSM 44581</strain>
    </source>
</reference>
<dbReference type="Proteomes" id="UP000671828">
    <property type="component" value="Chromosome"/>
</dbReference>
<dbReference type="Gene3D" id="6.10.250.3150">
    <property type="match status" value="1"/>
</dbReference>
<dbReference type="Pfam" id="PF00877">
    <property type="entry name" value="NLPC_P60"/>
    <property type="match status" value="1"/>
</dbReference>
<evidence type="ECO:0000259" key="7">
    <source>
        <dbReference type="PROSITE" id="PS51935"/>
    </source>
</evidence>
<dbReference type="RefSeq" id="WP_204841112.1">
    <property type="nucleotide sequence ID" value="NZ_JAFBCL010000001.1"/>
</dbReference>
<dbReference type="GO" id="GO:0008234">
    <property type="term" value="F:cysteine-type peptidase activity"/>
    <property type="evidence" value="ECO:0007669"/>
    <property type="project" value="UniProtKB-KW"/>
</dbReference>
<evidence type="ECO:0000313" key="11">
    <source>
        <dbReference type="Proteomes" id="UP001195724"/>
    </source>
</evidence>
<evidence type="ECO:0000256" key="4">
    <source>
        <dbReference type="ARBA" id="ARBA00022807"/>
    </source>
</evidence>
<dbReference type="GO" id="GO:0006508">
    <property type="term" value="P:proteolysis"/>
    <property type="evidence" value="ECO:0007669"/>
    <property type="project" value="UniProtKB-KW"/>
</dbReference>
<proteinExistence type="inferred from homology"/>
<feature type="domain" description="NlpC/P60" evidence="7">
    <location>
        <begin position="215"/>
        <end position="332"/>
    </location>
</feature>
<keyword evidence="3 8" id="KW-0378">Hydrolase</keyword>
<gene>
    <name evidence="9" type="ORF">J7S33_05105</name>
    <name evidence="8" type="ORF">JOE68_000962</name>
</gene>
<dbReference type="EMBL" id="CP072788">
    <property type="protein sequence ID" value="QTR04311.1"/>
    <property type="molecule type" value="Genomic_DNA"/>
</dbReference>
<evidence type="ECO:0000313" key="9">
    <source>
        <dbReference type="EMBL" id="QTR04311.1"/>
    </source>
</evidence>
<evidence type="ECO:0000256" key="5">
    <source>
        <dbReference type="SAM" id="Coils"/>
    </source>
</evidence>
<keyword evidence="2" id="KW-0645">Protease</keyword>
<dbReference type="PANTHER" id="PTHR47359">
    <property type="entry name" value="PEPTIDOGLYCAN DL-ENDOPEPTIDASE CWLO"/>
    <property type="match status" value="1"/>
</dbReference>
<sequence>MASYPVQRTARTAVAVAAALVLVCGSVAPRAAADPAPPNASEALQRYGELATQAEALNEEHLRAQDELTKAQDELDRANRDLGDAERAQEQLRGRVDLLTEAAFEGARFNQLSALLVSESQQDFLNRMSALGVLAGENAQAVADLGAAVDEADDAARRATEAAGSATRAIEEIGQRKAALDQQITEARDAYRALPKSDRDALADEGYTGHVPVPPGQVGRALAFALSQRGKPYVFGSNGPDTWDCSSLMQAAYRDAGIGIPRTTYGQATIGRAVSLDEVKPGDLVIYYAGQTHVSMAIDGIRAVHASTEGVPVKIQDIESIGPISTIRRVVG</sequence>
<protein>
    <submittedName>
        <fullName evidence="9">C40 family peptidase</fullName>
    </submittedName>
    <submittedName>
        <fullName evidence="8">Cell wall-associated NlpC family hydrolase</fullName>
    </submittedName>
</protein>
<dbReference type="InterPro" id="IPR038765">
    <property type="entry name" value="Papain-like_cys_pep_sf"/>
</dbReference>
<dbReference type="InterPro" id="IPR000064">
    <property type="entry name" value="NLP_P60_dom"/>
</dbReference>
<keyword evidence="4" id="KW-0788">Thiol protease</keyword>
<dbReference type="Proteomes" id="UP001195724">
    <property type="component" value="Unassembled WGS sequence"/>
</dbReference>
<evidence type="ECO:0000256" key="6">
    <source>
        <dbReference type="SAM" id="SignalP"/>
    </source>
</evidence>
<evidence type="ECO:0000256" key="3">
    <source>
        <dbReference type="ARBA" id="ARBA00022801"/>
    </source>
</evidence>
<feature type="signal peptide" evidence="6">
    <location>
        <begin position="1"/>
        <end position="32"/>
    </location>
</feature>
<name>A0A8T8I0W8_9PSEU</name>
<evidence type="ECO:0000313" key="10">
    <source>
        <dbReference type="Proteomes" id="UP000671828"/>
    </source>
</evidence>
<evidence type="ECO:0000256" key="1">
    <source>
        <dbReference type="ARBA" id="ARBA00007074"/>
    </source>
</evidence>
<dbReference type="Gene3D" id="3.90.1720.10">
    <property type="entry name" value="endopeptidase domain like (from Nostoc punctiforme)"/>
    <property type="match status" value="1"/>
</dbReference>
<dbReference type="InterPro" id="IPR051794">
    <property type="entry name" value="PG_Endopeptidase_C40"/>
</dbReference>
<dbReference type="PROSITE" id="PS51935">
    <property type="entry name" value="NLPC_P60"/>
    <property type="match status" value="1"/>
</dbReference>
<keyword evidence="11" id="KW-1185">Reference proteome</keyword>
<reference evidence="9" key="2">
    <citation type="submission" date="2021-04" db="EMBL/GenBank/DDBJ databases">
        <title>Saccharothrix algeriensis WGS.</title>
        <authorList>
            <person name="Stuskova K."/>
            <person name="Hakalova E."/>
            <person name="Tebbal A.B."/>
            <person name="Eichmeier A."/>
        </authorList>
    </citation>
    <scope>NUCLEOTIDE SEQUENCE</scope>
    <source>
        <strain evidence="9">NRRL B-24137</strain>
    </source>
</reference>
<organism evidence="9 10">
    <name type="scientific">Saccharothrix algeriensis</name>
    <dbReference type="NCBI Taxonomy" id="173560"/>
    <lineage>
        <taxon>Bacteria</taxon>
        <taxon>Bacillati</taxon>
        <taxon>Actinomycetota</taxon>
        <taxon>Actinomycetes</taxon>
        <taxon>Pseudonocardiales</taxon>
        <taxon>Pseudonocardiaceae</taxon>
        <taxon>Saccharothrix</taxon>
    </lineage>
</organism>
<feature type="coiled-coil region" evidence="5">
    <location>
        <begin position="40"/>
        <end position="95"/>
    </location>
</feature>